<dbReference type="SUPFAM" id="SSF50814">
    <property type="entry name" value="Lipocalins"/>
    <property type="match status" value="1"/>
</dbReference>
<proteinExistence type="predicted"/>
<sequence>MDKNILAKRYSLRRSVNLPSFLEKAGTPWREVDFIYRARPTVQLRKYDTLYQLNITYDNEKKEVMFRPRKPFVQKGYSGKKVRTVMTIDEPNVLKEVQAGPAPVTVIREFYPECLYETMCCNNIVCQRYYTALS</sequence>
<accession>A0AAW2IE65</accession>
<organism evidence="1">
    <name type="scientific">Menopon gallinae</name>
    <name type="common">poultry shaft louse</name>
    <dbReference type="NCBI Taxonomy" id="328185"/>
    <lineage>
        <taxon>Eukaryota</taxon>
        <taxon>Metazoa</taxon>
        <taxon>Ecdysozoa</taxon>
        <taxon>Arthropoda</taxon>
        <taxon>Hexapoda</taxon>
        <taxon>Insecta</taxon>
        <taxon>Pterygota</taxon>
        <taxon>Neoptera</taxon>
        <taxon>Paraneoptera</taxon>
        <taxon>Psocodea</taxon>
        <taxon>Troctomorpha</taxon>
        <taxon>Phthiraptera</taxon>
        <taxon>Amblycera</taxon>
        <taxon>Menoponidae</taxon>
        <taxon>Menopon</taxon>
    </lineage>
</organism>
<dbReference type="Gene3D" id="2.40.128.20">
    <property type="match status" value="1"/>
</dbReference>
<gene>
    <name evidence="1" type="ORF">PYX00_001797</name>
</gene>
<dbReference type="AlphaFoldDB" id="A0AAW2IE65"/>
<protein>
    <submittedName>
        <fullName evidence="1">Uncharacterized protein</fullName>
    </submittedName>
</protein>
<name>A0AAW2IE65_9NEOP</name>
<comment type="caution">
    <text evidence="1">The sequence shown here is derived from an EMBL/GenBank/DDBJ whole genome shotgun (WGS) entry which is preliminary data.</text>
</comment>
<reference evidence="1" key="1">
    <citation type="journal article" date="2024" name="Gigascience">
        <title>Chromosome-level genome of the poultry shaft louse Menopon gallinae provides insight into the host-switching and adaptive evolution of parasitic lice.</title>
        <authorList>
            <person name="Xu Y."/>
            <person name="Ma L."/>
            <person name="Liu S."/>
            <person name="Liang Y."/>
            <person name="Liu Q."/>
            <person name="He Z."/>
            <person name="Tian L."/>
            <person name="Duan Y."/>
            <person name="Cai W."/>
            <person name="Li H."/>
            <person name="Song F."/>
        </authorList>
    </citation>
    <scope>NUCLEOTIDE SEQUENCE</scope>
    <source>
        <strain evidence="1">Cailab_2023a</strain>
    </source>
</reference>
<evidence type="ECO:0000313" key="1">
    <source>
        <dbReference type="EMBL" id="KAL0280535.1"/>
    </source>
</evidence>
<dbReference type="InterPro" id="IPR012674">
    <property type="entry name" value="Calycin"/>
</dbReference>
<dbReference type="EMBL" id="JARGDH010000001">
    <property type="protein sequence ID" value="KAL0280535.1"/>
    <property type="molecule type" value="Genomic_DNA"/>
</dbReference>